<keyword evidence="1" id="KW-0732">Signal</keyword>
<reference evidence="2" key="1">
    <citation type="submission" date="2020-06" db="EMBL/GenBank/DDBJ databases">
        <authorList>
            <consortium name="Plant Systems Biology data submission"/>
        </authorList>
    </citation>
    <scope>NUCLEOTIDE SEQUENCE</scope>
    <source>
        <strain evidence="2">D6</strain>
    </source>
</reference>
<dbReference type="EMBL" id="CAICTM010001109">
    <property type="protein sequence ID" value="CAB9520526.1"/>
    <property type="molecule type" value="Genomic_DNA"/>
</dbReference>
<evidence type="ECO:0000313" key="3">
    <source>
        <dbReference type="Proteomes" id="UP001153069"/>
    </source>
</evidence>
<feature type="signal peptide" evidence="1">
    <location>
        <begin position="1"/>
        <end position="22"/>
    </location>
</feature>
<sequence>MYSRSFLALLALFVSFFATTTAKHAPSTHCNVYDILEDCKDRVIEITKGGGKSLGELDNYLIDECKGMSGLIVAKCLMKYLCINHGEKAVERVDECVRDVCPLAKRLPKKLCHKRRLGGKALFVENVLEKH</sequence>
<organism evidence="2 3">
    <name type="scientific">Seminavis robusta</name>
    <dbReference type="NCBI Taxonomy" id="568900"/>
    <lineage>
        <taxon>Eukaryota</taxon>
        <taxon>Sar</taxon>
        <taxon>Stramenopiles</taxon>
        <taxon>Ochrophyta</taxon>
        <taxon>Bacillariophyta</taxon>
        <taxon>Bacillariophyceae</taxon>
        <taxon>Bacillariophycidae</taxon>
        <taxon>Naviculales</taxon>
        <taxon>Naviculaceae</taxon>
        <taxon>Seminavis</taxon>
    </lineage>
</organism>
<comment type="caution">
    <text evidence="2">The sequence shown here is derived from an EMBL/GenBank/DDBJ whole genome shotgun (WGS) entry which is preliminary data.</text>
</comment>
<name>A0A9N8HNS2_9STRA</name>
<protein>
    <submittedName>
        <fullName evidence="2">Uncharacterized protein</fullName>
    </submittedName>
</protein>
<feature type="chain" id="PRO_5040435485" evidence="1">
    <location>
        <begin position="23"/>
        <end position="131"/>
    </location>
</feature>
<evidence type="ECO:0000313" key="2">
    <source>
        <dbReference type="EMBL" id="CAB9520526.1"/>
    </source>
</evidence>
<dbReference type="Proteomes" id="UP001153069">
    <property type="component" value="Unassembled WGS sequence"/>
</dbReference>
<evidence type="ECO:0000256" key="1">
    <source>
        <dbReference type="SAM" id="SignalP"/>
    </source>
</evidence>
<dbReference type="AlphaFoldDB" id="A0A9N8HNS2"/>
<proteinExistence type="predicted"/>
<accession>A0A9N8HNS2</accession>
<gene>
    <name evidence="2" type="ORF">SEMRO_1111_G242400.1</name>
</gene>
<keyword evidence="3" id="KW-1185">Reference proteome</keyword>